<dbReference type="Gene3D" id="2.30.42.10">
    <property type="match status" value="1"/>
</dbReference>
<evidence type="ECO:0000256" key="10">
    <source>
        <dbReference type="ARBA" id="ARBA00023136"/>
    </source>
</evidence>
<reference evidence="13 14" key="1">
    <citation type="journal article" date="2010" name="Nature">
        <title>The Ectocarpus genome and the independent evolution of multicellularity in brown algae.</title>
        <authorList>
            <person name="Cock J.M."/>
            <person name="Sterck L."/>
            <person name="Rouze P."/>
            <person name="Scornet D."/>
            <person name="Allen A.E."/>
            <person name="Amoutzias G."/>
            <person name="Anthouard V."/>
            <person name="Artiguenave F."/>
            <person name="Aury J.M."/>
            <person name="Badger J.H."/>
            <person name="Beszteri B."/>
            <person name="Billiau K."/>
            <person name="Bonnet E."/>
            <person name="Bothwell J.H."/>
            <person name="Bowler C."/>
            <person name="Boyen C."/>
            <person name="Brownlee C."/>
            <person name="Carrano C.J."/>
            <person name="Charrier B."/>
            <person name="Cho G.Y."/>
            <person name="Coelho S.M."/>
            <person name="Collen J."/>
            <person name="Corre E."/>
            <person name="Da Silva C."/>
            <person name="Delage L."/>
            <person name="Delaroque N."/>
            <person name="Dittami S.M."/>
            <person name="Doulbeau S."/>
            <person name="Elias M."/>
            <person name="Farnham G."/>
            <person name="Gachon C.M."/>
            <person name="Gschloessl B."/>
            <person name="Heesch S."/>
            <person name="Jabbari K."/>
            <person name="Jubin C."/>
            <person name="Kawai H."/>
            <person name="Kimura K."/>
            <person name="Kloareg B."/>
            <person name="Kupper F.C."/>
            <person name="Lang D."/>
            <person name="Le Bail A."/>
            <person name="Leblanc C."/>
            <person name="Lerouge P."/>
            <person name="Lohr M."/>
            <person name="Lopez P.J."/>
            <person name="Martens C."/>
            <person name="Maumus F."/>
            <person name="Michel G."/>
            <person name="Miranda-Saavedra D."/>
            <person name="Morales J."/>
            <person name="Moreau H."/>
            <person name="Motomura T."/>
            <person name="Nagasato C."/>
            <person name="Napoli C.A."/>
            <person name="Nelson D.R."/>
            <person name="Nyvall-Collen P."/>
            <person name="Peters A.F."/>
            <person name="Pommier C."/>
            <person name="Potin P."/>
            <person name="Poulain J."/>
            <person name="Quesneville H."/>
            <person name="Read B."/>
            <person name="Rensing S.A."/>
            <person name="Ritter A."/>
            <person name="Rousvoal S."/>
            <person name="Samanta M."/>
            <person name="Samson G."/>
            <person name="Schroeder D.C."/>
            <person name="Segurens B."/>
            <person name="Strittmatter M."/>
            <person name="Tonon T."/>
            <person name="Tregear J.W."/>
            <person name="Valentin K."/>
            <person name="von Dassow P."/>
            <person name="Yamagishi T."/>
            <person name="Van de Peer Y."/>
            <person name="Wincker P."/>
        </authorList>
    </citation>
    <scope>NUCLEOTIDE SEQUENCE [LARGE SCALE GENOMIC DNA]</scope>
    <source>
        <strain evidence="14">Ec32 / CCAP1310/4</strain>
    </source>
</reference>
<keyword evidence="7" id="KW-0862">Zinc</keyword>
<dbReference type="InterPro" id="IPR001478">
    <property type="entry name" value="PDZ"/>
</dbReference>
<evidence type="ECO:0000256" key="9">
    <source>
        <dbReference type="ARBA" id="ARBA00023049"/>
    </source>
</evidence>
<dbReference type="Proteomes" id="UP000002630">
    <property type="component" value="Unassembled WGS sequence"/>
</dbReference>
<dbReference type="Pfam" id="PF02163">
    <property type="entry name" value="Peptidase_M50"/>
    <property type="match status" value="1"/>
</dbReference>
<keyword evidence="6" id="KW-0378">Hydrolase</keyword>
<dbReference type="GO" id="GO:0016020">
    <property type="term" value="C:membrane"/>
    <property type="evidence" value="ECO:0007669"/>
    <property type="project" value="UniProtKB-SubCell"/>
</dbReference>
<evidence type="ECO:0000256" key="6">
    <source>
        <dbReference type="ARBA" id="ARBA00022801"/>
    </source>
</evidence>
<evidence type="ECO:0000256" key="7">
    <source>
        <dbReference type="ARBA" id="ARBA00022833"/>
    </source>
</evidence>
<feature type="domain" description="PDZ" evidence="12">
    <location>
        <begin position="126"/>
        <end position="206"/>
    </location>
</feature>
<protein>
    <recommendedName>
        <fullName evidence="12">PDZ domain-containing protein</fullName>
    </recommendedName>
</protein>
<dbReference type="Pfam" id="PF17820">
    <property type="entry name" value="PDZ_6"/>
    <property type="match status" value="1"/>
</dbReference>
<dbReference type="InterPro" id="IPR008915">
    <property type="entry name" value="Peptidase_M50"/>
</dbReference>
<comment type="subcellular location">
    <subcellularLocation>
        <location evidence="2">Membrane</location>
        <topology evidence="2">Multi-pass membrane protein</topology>
    </subcellularLocation>
</comment>
<dbReference type="GO" id="GO:0004222">
    <property type="term" value="F:metalloendopeptidase activity"/>
    <property type="evidence" value="ECO:0007669"/>
    <property type="project" value="InterPro"/>
</dbReference>
<dbReference type="InterPro" id="IPR041489">
    <property type="entry name" value="PDZ_6"/>
</dbReference>
<evidence type="ECO:0000256" key="5">
    <source>
        <dbReference type="ARBA" id="ARBA00022692"/>
    </source>
</evidence>
<accession>D7FYE2</accession>
<dbReference type="eggNOG" id="ENOG502QT40">
    <property type="taxonomic scope" value="Eukaryota"/>
</dbReference>
<dbReference type="InParanoid" id="D7FYE2"/>
<evidence type="ECO:0000256" key="4">
    <source>
        <dbReference type="ARBA" id="ARBA00022670"/>
    </source>
</evidence>
<keyword evidence="14" id="KW-1185">Reference proteome</keyword>
<evidence type="ECO:0000259" key="12">
    <source>
        <dbReference type="SMART" id="SM00228"/>
    </source>
</evidence>
<evidence type="ECO:0000256" key="8">
    <source>
        <dbReference type="ARBA" id="ARBA00022989"/>
    </source>
</evidence>
<dbReference type="SUPFAM" id="SSF50156">
    <property type="entry name" value="PDZ domain-like"/>
    <property type="match status" value="1"/>
</dbReference>
<dbReference type="AlphaFoldDB" id="D7FYE2"/>
<organism evidence="13 14">
    <name type="scientific">Ectocarpus siliculosus</name>
    <name type="common">Brown alga</name>
    <name type="synonym">Conferva siliculosa</name>
    <dbReference type="NCBI Taxonomy" id="2880"/>
    <lineage>
        <taxon>Eukaryota</taxon>
        <taxon>Sar</taxon>
        <taxon>Stramenopiles</taxon>
        <taxon>Ochrophyta</taxon>
        <taxon>PX clade</taxon>
        <taxon>Phaeophyceae</taxon>
        <taxon>Ectocarpales</taxon>
        <taxon>Ectocarpaceae</taxon>
        <taxon>Ectocarpus</taxon>
    </lineage>
</organism>
<keyword evidence="8 11" id="KW-1133">Transmembrane helix</keyword>
<dbReference type="OrthoDB" id="445896at2759"/>
<dbReference type="PANTHER" id="PTHR42837:SF2">
    <property type="entry name" value="MEMBRANE METALLOPROTEASE ARASP2, CHLOROPLASTIC-RELATED"/>
    <property type="match status" value="1"/>
</dbReference>
<evidence type="ECO:0000256" key="2">
    <source>
        <dbReference type="ARBA" id="ARBA00004141"/>
    </source>
</evidence>
<feature type="transmembrane region" description="Helical" evidence="11">
    <location>
        <begin position="108"/>
        <end position="130"/>
    </location>
</feature>
<name>D7FYE2_ECTSI</name>
<keyword evidence="9" id="KW-0482">Metalloprotease</keyword>
<dbReference type="SMART" id="SM00228">
    <property type="entry name" value="PDZ"/>
    <property type="match status" value="1"/>
</dbReference>
<sequence>MLYPHPARASSGLRKHFPTPPPLLLLHRAATRIRSFLAFVGLLTLVIALHEAGHLVAALSQGIKYVLRAIPIGGYVSFPNDYRVDKNGVATEFDDPDLLFNRGPFSRAIVFAAGVVVNLAVAWACAFWGVTTGRIVQAHYQPGVLVAQVTDPKGGAAVAGIQPKDILLAINGNRLPDSSTTSVERAVRLIQASEGKPVAIEAAHQGSRPTTQMVQTAIGMSGKYVVGVLLAANLESVDRRTADTLVEAAGVAFKRMAALSSRTFDPYISCSGPVEIVAVREDVAQSIGPSALLSFVAISVNAAVINSLPVPGLDGGHMAFILAKRSSAARNSTEASTT</sequence>
<keyword evidence="4" id="KW-0645">Protease</keyword>
<gene>
    <name evidence="13" type="ORF">Esi_0342_0018</name>
</gene>
<evidence type="ECO:0000256" key="3">
    <source>
        <dbReference type="ARBA" id="ARBA00009989"/>
    </source>
</evidence>
<keyword evidence="10 11" id="KW-0472">Membrane</keyword>
<dbReference type="GO" id="GO:0006508">
    <property type="term" value="P:proteolysis"/>
    <property type="evidence" value="ECO:0007669"/>
    <property type="project" value="UniProtKB-KW"/>
</dbReference>
<dbReference type="PANTHER" id="PTHR42837">
    <property type="entry name" value="REGULATOR OF SIGMA-E PROTEASE RSEP"/>
    <property type="match status" value="1"/>
</dbReference>
<proteinExistence type="inferred from homology"/>
<evidence type="ECO:0000256" key="11">
    <source>
        <dbReference type="SAM" id="Phobius"/>
    </source>
</evidence>
<dbReference type="InterPro" id="IPR004387">
    <property type="entry name" value="Pept_M50_Zn"/>
</dbReference>
<dbReference type="EMBL" id="FN649760">
    <property type="protein sequence ID" value="CBJ32484.1"/>
    <property type="molecule type" value="Genomic_DNA"/>
</dbReference>
<evidence type="ECO:0000313" key="14">
    <source>
        <dbReference type="Proteomes" id="UP000002630"/>
    </source>
</evidence>
<evidence type="ECO:0000256" key="1">
    <source>
        <dbReference type="ARBA" id="ARBA00001947"/>
    </source>
</evidence>
<evidence type="ECO:0000313" key="13">
    <source>
        <dbReference type="EMBL" id="CBJ32484.1"/>
    </source>
</evidence>
<dbReference type="InterPro" id="IPR036034">
    <property type="entry name" value="PDZ_sf"/>
</dbReference>
<comment type="similarity">
    <text evidence="3">Belongs to the peptidase M50A family.</text>
</comment>
<dbReference type="STRING" id="2880.D7FYE2"/>
<comment type="cofactor">
    <cofactor evidence="1">
        <name>Zn(2+)</name>
        <dbReference type="ChEBI" id="CHEBI:29105"/>
    </cofactor>
</comment>
<keyword evidence="5 11" id="KW-0812">Transmembrane</keyword>
<feature type="transmembrane region" description="Helical" evidence="11">
    <location>
        <begin position="36"/>
        <end position="57"/>
    </location>
</feature>